<dbReference type="EMBL" id="CAKJTG010000008">
    <property type="protein sequence ID" value="CAG9608064.1"/>
    <property type="molecule type" value="Genomic_DNA"/>
</dbReference>
<comment type="caution">
    <text evidence="3">The sequence shown here is derived from an EMBL/GenBank/DDBJ whole genome shotgun (WGS) entry which is preliminary data.</text>
</comment>
<dbReference type="InterPro" id="IPR010572">
    <property type="entry name" value="Tail_dom"/>
</dbReference>
<evidence type="ECO:0000259" key="2">
    <source>
        <dbReference type="Pfam" id="PF18994"/>
    </source>
</evidence>
<organism evidence="3 4">
    <name type="scientific">Pseudoneobacillus rhizosphaerae</name>
    <dbReference type="NCBI Taxonomy" id="2880968"/>
    <lineage>
        <taxon>Bacteria</taxon>
        <taxon>Bacillati</taxon>
        <taxon>Bacillota</taxon>
        <taxon>Bacilli</taxon>
        <taxon>Bacillales</taxon>
        <taxon>Bacillaceae</taxon>
        <taxon>Pseudoneobacillus</taxon>
    </lineage>
</organism>
<dbReference type="Gene3D" id="6.20.110.10">
    <property type="match status" value="1"/>
</dbReference>
<dbReference type="Pfam" id="PF06605">
    <property type="entry name" value="Prophage_tail"/>
    <property type="match status" value="1"/>
</dbReference>
<dbReference type="InterPro" id="IPR044051">
    <property type="entry name" value="Prophage_tail_N"/>
</dbReference>
<proteinExistence type="predicted"/>
<dbReference type="AlphaFoldDB" id="A0A9C7G8T4"/>
<dbReference type="InterPro" id="IPR007119">
    <property type="entry name" value="Phage_tail_spike_N"/>
</dbReference>
<protein>
    <submittedName>
        <fullName evidence="3">Uncharacterized protein</fullName>
    </submittedName>
</protein>
<evidence type="ECO:0000313" key="4">
    <source>
        <dbReference type="Proteomes" id="UP000789845"/>
    </source>
</evidence>
<gene>
    <name evidence="3" type="ORF">NEOCIP111885_01756</name>
</gene>
<dbReference type="Pfam" id="PF18994">
    <property type="entry name" value="Prophage_tailD1"/>
    <property type="match status" value="1"/>
</dbReference>
<keyword evidence="4" id="KW-1185">Reference proteome</keyword>
<dbReference type="Proteomes" id="UP000789845">
    <property type="component" value="Unassembled WGS sequence"/>
</dbReference>
<reference evidence="3" key="1">
    <citation type="submission" date="2021-10" db="EMBL/GenBank/DDBJ databases">
        <authorList>
            <person name="Criscuolo A."/>
        </authorList>
    </citation>
    <scope>NUCLEOTIDE SEQUENCE</scope>
    <source>
        <strain evidence="3">CIP111885</strain>
    </source>
</reference>
<accession>A0A9C7G8T4</accession>
<name>A0A9C7G8T4_9BACI</name>
<dbReference type="RefSeq" id="WP_230496312.1">
    <property type="nucleotide sequence ID" value="NZ_CAKJTG010000008.1"/>
</dbReference>
<evidence type="ECO:0000313" key="3">
    <source>
        <dbReference type="EMBL" id="CAG9608064.1"/>
    </source>
</evidence>
<evidence type="ECO:0000259" key="1">
    <source>
        <dbReference type="Pfam" id="PF06605"/>
    </source>
</evidence>
<feature type="domain" description="Tail spike" evidence="1">
    <location>
        <begin position="125"/>
        <end position="352"/>
    </location>
</feature>
<sequence length="520" mass="57852">MQINISSSTKVGVNPTIHSSIVQNEVVQNNIVQNQVVLNKSAMLIVTDLFGNTEALTDVQNVEIYEEVNGDFSLSFTCLLTEKNAHSYPLVQEESIVELDGHEFRIKKMVEVNNRKQIIAQHLFFETIDNQIYEISGGTLSLDAAATFALNGSGWTFENGDVIESKLIPNFGEGNTVSLVNQICSEFLCERKIQPGRHLRFEKEVGEDNDQQFRYKHNIKTLKRTVDTTNFATVIKGYGADGLVVEYRSPNIAIYGERHGEPIRDERFTIPENLLEKCKKEIQDEPEVSIEVELSQLGFEAQLGDKIWLIYEPLNLEFQTRIMSVKSWPFIKKSPVVELSNRKQTFIDSLTQTKIEVKENKKENRSKFEQTNKSITLAVERIGEAEAQIVIQADQITSKVEKNGVISAINQTAEEISIDASKVNLNGYVTITNLQTPGQTIIDGGNILTGTMSADRIRGGVLKLIADETSGNTANIYAENASYATGNLVFSAGRYTFESGGTIDFQNNPVTGITVVASFG</sequence>
<dbReference type="Gene3D" id="3.55.50.40">
    <property type="match status" value="1"/>
</dbReference>
<feature type="domain" description="Prophage endopeptidase tail N-terminal" evidence="2">
    <location>
        <begin position="44"/>
        <end position="120"/>
    </location>
</feature>
<dbReference type="NCBIfam" id="TIGR01665">
    <property type="entry name" value="put_anti_recept"/>
    <property type="match status" value="1"/>
</dbReference>